<gene>
    <name evidence="1" type="ORF">K1T71_001107</name>
</gene>
<reference evidence="1 2" key="1">
    <citation type="journal article" date="2021" name="Front. Genet.">
        <title>Chromosome-Level Genome Assembly Reveals Significant Gene Expansion in the Toll and IMD Signaling Pathways of Dendrolimus kikuchii.</title>
        <authorList>
            <person name="Zhou J."/>
            <person name="Wu P."/>
            <person name="Xiong Z."/>
            <person name="Liu N."/>
            <person name="Zhao N."/>
            <person name="Ji M."/>
            <person name="Qiu Y."/>
            <person name="Yang B."/>
        </authorList>
    </citation>
    <scope>NUCLEOTIDE SEQUENCE [LARGE SCALE GENOMIC DNA]</scope>
    <source>
        <strain evidence="1">Ann1</strain>
    </source>
</reference>
<sequence>MSSEVDGDHVQAILRKSSAIPETKERSAIGHYVYLYEENNNSVFKQEAVRSFTILDEEKYAFIMALKTLSENLDTNRSKQDPHRDEHKCTESNSSRERTKKSKFAMKKSLKIPDLRLRRRLVFPEPNKQEYKANIINPIYALSVPIWVTSPPIIPASTCYGNAETPVVLPVVSKLKREASEESSLKEFVSPVEYSDYNTKNVYDEISEEENENEFNKEIERKIKVLKPIEAYLNLPKELFPSARTLTVDPNPLIDEFCKFCDIHNHAPWILDLEFGIPNCLITRPIPMYNVKYNCVNCKNAPDAIHPGFESCSRDFKRAFLFYYDGIISNWYRGFTVMNNDKSVENFQAWILLPMQALGMCWP</sequence>
<dbReference type="EMBL" id="CM034388">
    <property type="protein sequence ID" value="KAJ0183131.1"/>
    <property type="molecule type" value="Genomic_DNA"/>
</dbReference>
<evidence type="ECO:0000313" key="2">
    <source>
        <dbReference type="Proteomes" id="UP000824533"/>
    </source>
</evidence>
<accession>A0ACC1DGW0</accession>
<comment type="caution">
    <text evidence="1">The sequence shown here is derived from an EMBL/GenBank/DDBJ whole genome shotgun (WGS) entry which is preliminary data.</text>
</comment>
<name>A0ACC1DGW0_9NEOP</name>
<evidence type="ECO:0000313" key="1">
    <source>
        <dbReference type="EMBL" id="KAJ0183131.1"/>
    </source>
</evidence>
<keyword evidence="2" id="KW-1185">Reference proteome</keyword>
<proteinExistence type="predicted"/>
<organism evidence="1 2">
    <name type="scientific">Dendrolimus kikuchii</name>
    <dbReference type="NCBI Taxonomy" id="765133"/>
    <lineage>
        <taxon>Eukaryota</taxon>
        <taxon>Metazoa</taxon>
        <taxon>Ecdysozoa</taxon>
        <taxon>Arthropoda</taxon>
        <taxon>Hexapoda</taxon>
        <taxon>Insecta</taxon>
        <taxon>Pterygota</taxon>
        <taxon>Neoptera</taxon>
        <taxon>Endopterygota</taxon>
        <taxon>Lepidoptera</taxon>
        <taxon>Glossata</taxon>
        <taxon>Ditrysia</taxon>
        <taxon>Bombycoidea</taxon>
        <taxon>Lasiocampidae</taxon>
        <taxon>Dendrolimus</taxon>
    </lineage>
</organism>
<dbReference type="Proteomes" id="UP000824533">
    <property type="component" value="Linkage Group LG02"/>
</dbReference>
<protein>
    <submittedName>
        <fullName evidence="1">Uncharacterized protein</fullName>
    </submittedName>
</protein>